<evidence type="ECO:0000256" key="1">
    <source>
        <dbReference type="SAM" id="MobiDB-lite"/>
    </source>
</evidence>
<sequence length="395" mass="43760">EEVLSAHVEKSVGQFLRSLFSVYPVTAEQLQHVISTHDKLEDKIRRGYDEEKPSCCEDTELTTPSSVSSLSRRQSFCNPFHTPVPTRKLSMYVCISETGEEYERVTLPHAKACSSFTLPPGWCDLILNPHLLSRVLIPLNNPSSDSTSSRGSADLHTSSETHMLARSPTIITQSGRSIALSVADSISQSVILLTAMDAEAGSYSQLLREKILSSPQPITEPPSPFPSSSTTPHVAPQNHSIPEPHSLRDLTPKHATLLLEMQSCVHKQCINEGISPSDVKILIPYPPCVWHFHAYVIPSNMHFPPCFGTFYSIETVLRTLHESPSLLRKGDLIIETVLRTLHESPSLLRKGDLMFTVASNHPLTFHLGDACTEEGTKIDQSEKVIKEESSQEAHE</sequence>
<name>A0ABQ5K5U0_9EUKA</name>
<feature type="compositionally biased region" description="Low complexity" evidence="1">
    <location>
        <begin position="143"/>
        <end position="152"/>
    </location>
</feature>
<accession>A0ABQ5K5U0</accession>
<evidence type="ECO:0000313" key="2">
    <source>
        <dbReference type="EMBL" id="GKT27944.1"/>
    </source>
</evidence>
<comment type="caution">
    <text evidence="2">The sequence shown here is derived from an EMBL/GenBank/DDBJ whole genome shotgun (WGS) entry which is preliminary data.</text>
</comment>
<keyword evidence="3" id="KW-1185">Reference proteome</keyword>
<evidence type="ECO:0000313" key="3">
    <source>
        <dbReference type="Proteomes" id="UP001057375"/>
    </source>
</evidence>
<dbReference type="InterPro" id="IPR036265">
    <property type="entry name" value="HIT-like_sf"/>
</dbReference>
<gene>
    <name evidence="2" type="ORF">ADUPG1_000303</name>
</gene>
<proteinExistence type="predicted"/>
<dbReference type="Gene3D" id="3.30.428.10">
    <property type="entry name" value="HIT-like"/>
    <property type="match status" value="1"/>
</dbReference>
<organism evidence="2 3">
    <name type="scientific">Aduncisulcus paluster</name>
    <dbReference type="NCBI Taxonomy" id="2918883"/>
    <lineage>
        <taxon>Eukaryota</taxon>
        <taxon>Metamonada</taxon>
        <taxon>Carpediemonas-like organisms</taxon>
        <taxon>Aduncisulcus</taxon>
    </lineage>
</organism>
<dbReference type="SUPFAM" id="SSF54197">
    <property type="entry name" value="HIT-like"/>
    <property type="match status" value="1"/>
</dbReference>
<protein>
    <submittedName>
        <fullName evidence="2">Uncharacterized protein</fullName>
    </submittedName>
</protein>
<feature type="region of interest" description="Disordered" evidence="1">
    <location>
        <begin position="215"/>
        <end position="248"/>
    </location>
</feature>
<dbReference type="EMBL" id="BQXS01000111">
    <property type="protein sequence ID" value="GKT27944.1"/>
    <property type="molecule type" value="Genomic_DNA"/>
</dbReference>
<dbReference type="Proteomes" id="UP001057375">
    <property type="component" value="Unassembled WGS sequence"/>
</dbReference>
<feature type="region of interest" description="Disordered" evidence="1">
    <location>
        <begin position="140"/>
        <end position="161"/>
    </location>
</feature>
<reference evidence="2" key="1">
    <citation type="submission" date="2022-03" db="EMBL/GenBank/DDBJ databases">
        <title>Draft genome sequence of Aduncisulcus paluster, a free-living microaerophilic Fornicata.</title>
        <authorList>
            <person name="Yuyama I."/>
            <person name="Kume K."/>
            <person name="Tamura T."/>
            <person name="Inagaki Y."/>
            <person name="Hashimoto T."/>
        </authorList>
    </citation>
    <scope>NUCLEOTIDE SEQUENCE</scope>
    <source>
        <strain evidence="2">NY0171</strain>
    </source>
</reference>
<feature type="non-terminal residue" evidence="2">
    <location>
        <position position="1"/>
    </location>
</feature>